<dbReference type="EC" id="2.7.1.24" evidence="5 6"/>
<keyword evidence="2 5" id="KW-0547">Nucleotide-binding</keyword>
<dbReference type="InterPro" id="IPR001977">
    <property type="entry name" value="Depp_CoAkinase"/>
</dbReference>
<comment type="subcellular location">
    <subcellularLocation>
        <location evidence="5">Cytoplasm</location>
    </subcellularLocation>
</comment>
<dbReference type="HAMAP" id="MF_00376">
    <property type="entry name" value="Dephospho_CoA_kinase"/>
    <property type="match status" value="1"/>
</dbReference>
<evidence type="ECO:0000256" key="2">
    <source>
        <dbReference type="ARBA" id="ARBA00022741"/>
    </source>
</evidence>
<protein>
    <recommendedName>
        <fullName evidence="5 6">Dephospho-CoA kinase</fullName>
        <ecNumber evidence="5 6">2.7.1.24</ecNumber>
    </recommendedName>
    <alternativeName>
        <fullName evidence="5">Dephosphocoenzyme A kinase</fullName>
    </alternativeName>
</protein>
<evidence type="ECO:0000313" key="7">
    <source>
        <dbReference type="EMBL" id="MDA5092989.1"/>
    </source>
</evidence>
<comment type="caution">
    <text evidence="7">The sequence shown here is derived from an EMBL/GenBank/DDBJ whole genome shotgun (WGS) entry which is preliminary data.</text>
</comment>
<dbReference type="InterPro" id="IPR027417">
    <property type="entry name" value="P-loop_NTPase"/>
</dbReference>
<comment type="similarity">
    <text evidence="1 5">Belongs to the CoaE family.</text>
</comment>
<comment type="pathway">
    <text evidence="5">Cofactor biosynthesis; coenzyme A biosynthesis; CoA from (R)-pantothenate: step 5/5.</text>
</comment>
<keyword evidence="4 5" id="KW-0173">Coenzyme A biosynthesis</keyword>
<keyword evidence="5 7" id="KW-0418">Kinase</keyword>
<keyword evidence="8" id="KW-1185">Reference proteome</keyword>
<comment type="catalytic activity">
    <reaction evidence="5">
        <text>3'-dephospho-CoA + ATP = ADP + CoA + H(+)</text>
        <dbReference type="Rhea" id="RHEA:18245"/>
        <dbReference type="ChEBI" id="CHEBI:15378"/>
        <dbReference type="ChEBI" id="CHEBI:30616"/>
        <dbReference type="ChEBI" id="CHEBI:57287"/>
        <dbReference type="ChEBI" id="CHEBI:57328"/>
        <dbReference type="ChEBI" id="CHEBI:456216"/>
        <dbReference type="EC" id="2.7.1.24"/>
    </reaction>
</comment>
<dbReference type="Gene3D" id="3.40.50.300">
    <property type="entry name" value="P-loop containing nucleotide triphosphate hydrolases"/>
    <property type="match status" value="1"/>
</dbReference>
<comment type="function">
    <text evidence="5">Catalyzes the phosphorylation of the 3'-hydroxyl group of dephosphocoenzyme A to form coenzyme A.</text>
</comment>
<dbReference type="CDD" id="cd02022">
    <property type="entry name" value="DPCK"/>
    <property type="match status" value="1"/>
</dbReference>
<keyword evidence="5" id="KW-0963">Cytoplasm</keyword>
<sequence length="198" mass="21480">MSDPFIIGLTGSIGMGKSTTAKMFHARGVPIWDADAAVHRIYAPGGFAVEPIRAICPEAIIDGGVDRDALKAWMGREPSALKQLEQIVHPLVAEDRARFLKETEADIVLLDMPLLFEIGAHEHVDLVVVVSASAELQRARVLERGTMSEAQFETILAKQVPDAEKRARADVIIPTESIAGAETAVDEVIAHIREKLNA</sequence>
<evidence type="ECO:0000256" key="5">
    <source>
        <dbReference type="HAMAP-Rule" id="MF_00376"/>
    </source>
</evidence>
<dbReference type="PROSITE" id="PS51219">
    <property type="entry name" value="DPCK"/>
    <property type="match status" value="1"/>
</dbReference>
<dbReference type="NCBIfam" id="TIGR00152">
    <property type="entry name" value="dephospho-CoA kinase"/>
    <property type="match status" value="1"/>
</dbReference>
<gene>
    <name evidence="5 7" type="primary">coaE</name>
    <name evidence="7" type="ORF">O2N63_02720</name>
</gene>
<feature type="binding site" evidence="5">
    <location>
        <begin position="14"/>
        <end position="19"/>
    </location>
    <ligand>
        <name>ATP</name>
        <dbReference type="ChEBI" id="CHEBI:30616"/>
    </ligand>
</feature>
<evidence type="ECO:0000256" key="3">
    <source>
        <dbReference type="ARBA" id="ARBA00022840"/>
    </source>
</evidence>
<name>A0ABT4VXT4_9RHOB</name>
<evidence type="ECO:0000256" key="6">
    <source>
        <dbReference type="NCBIfam" id="TIGR00152"/>
    </source>
</evidence>
<accession>A0ABT4VXT4</accession>
<organism evidence="7 8">
    <name type="scientific">Aliiroseovarius salicola</name>
    <dbReference type="NCBI Taxonomy" id="3009082"/>
    <lineage>
        <taxon>Bacteria</taxon>
        <taxon>Pseudomonadati</taxon>
        <taxon>Pseudomonadota</taxon>
        <taxon>Alphaproteobacteria</taxon>
        <taxon>Rhodobacterales</taxon>
        <taxon>Paracoccaceae</taxon>
        <taxon>Aliiroseovarius</taxon>
    </lineage>
</organism>
<dbReference type="PANTHER" id="PTHR10695:SF46">
    <property type="entry name" value="BIFUNCTIONAL COENZYME A SYNTHASE-RELATED"/>
    <property type="match status" value="1"/>
</dbReference>
<evidence type="ECO:0000256" key="4">
    <source>
        <dbReference type="ARBA" id="ARBA00022993"/>
    </source>
</evidence>
<keyword evidence="3 5" id="KW-0067">ATP-binding</keyword>
<dbReference type="PANTHER" id="PTHR10695">
    <property type="entry name" value="DEPHOSPHO-COA KINASE-RELATED"/>
    <property type="match status" value="1"/>
</dbReference>
<evidence type="ECO:0000313" key="8">
    <source>
        <dbReference type="Proteomes" id="UP001528040"/>
    </source>
</evidence>
<dbReference type="Proteomes" id="UP001528040">
    <property type="component" value="Unassembled WGS sequence"/>
</dbReference>
<dbReference type="SUPFAM" id="SSF52540">
    <property type="entry name" value="P-loop containing nucleoside triphosphate hydrolases"/>
    <property type="match status" value="1"/>
</dbReference>
<proteinExistence type="inferred from homology"/>
<dbReference type="GO" id="GO:0004140">
    <property type="term" value="F:dephospho-CoA kinase activity"/>
    <property type="evidence" value="ECO:0007669"/>
    <property type="project" value="UniProtKB-EC"/>
</dbReference>
<reference evidence="7 8" key="1">
    <citation type="submission" date="2023-01" db="EMBL/GenBank/DDBJ databases">
        <authorList>
            <person name="Yoon J.-W."/>
        </authorList>
    </citation>
    <scope>NUCLEOTIDE SEQUENCE [LARGE SCALE GENOMIC DNA]</scope>
    <source>
        <strain evidence="7 8">KMU-50</strain>
    </source>
</reference>
<keyword evidence="5 7" id="KW-0808">Transferase</keyword>
<evidence type="ECO:0000256" key="1">
    <source>
        <dbReference type="ARBA" id="ARBA00009018"/>
    </source>
</evidence>
<dbReference type="Pfam" id="PF01121">
    <property type="entry name" value="CoaE"/>
    <property type="match status" value="1"/>
</dbReference>
<dbReference type="EMBL" id="JAQIIO010000001">
    <property type="protein sequence ID" value="MDA5092989.1"/>
    <property type="molecule type" value="Genomic_DNA"/>
</dbReference>
<dbReference type="RefSeq" id="WP_271052576.1">
    <property type="nucleotide sequence ID" value="NZ_JAQIIO010000001.1"/>
</dbReference>